<protein>
    <submittedName>
        <fullName evidence="7">28S ribosomal protein S24, mitochondrial</fullName>
    </submittedName>
</protein>
<evidence type="ECO:0000256" key="5">
    <source>
        <dbReference type="ARBA" id="ARBA00023128"/>
    </source>
</evidence>
<reference evidence="7" key="1">
    <citation type="submission" date="2019-11" db="UniProtKB">
        <authorList>
            <consortium name="WormBaseParasite"/>
        </authorList>
    </citation>
    <scope>IDENTIFICATION</scope>
</reference>
<evidence type="ECO:0000256" key="6">
    <source>
        <dbReference type="ARBA" id="ARBA00023274"/>
    </source>
</evidence>
<dbReference type="AlphaFoldDB" id="A0A5K3FF03"/>
<evidence type="ECO:0000256" key="4">
    <source>
        <dbReference type="ARBA" id="ARBA00022980"/>
    </source>
</evidence>
<proteinExistence type="inferred from homology"/>
<sequence length="171" mass="19809">MIKLFAMSLTWTLPTYKNQIGGLPRSIFTSAILLKNTRSGVIRRTRNMSEPLTYEQAKKPHQIGVLKSWNSWNTANLNGETHYTGIVTWHDSLIRLFIRGTFPTHLASEVIIRRQANMVHICFLLSNRLSTNEIFFLIGYGEQMLSMLLRCPVKIEPRMVLNPKDVIFRYI</sequence>
<dbReference type="GO" id="GO:0006412">
    <property type="term" value="P:translation"/>
    <property type="evidence" value="ECO:0007669"/>
    <property type="project" value="TreeGrafter"/>
</dbReference>
<dbReference type="PANTHER" id="PTHR21244">
    <property type="entry name" value="MITOCHONDRIAL 28S RIBOSOMAL PROTEIN S24"/>
    <property type="match status" value="1"/>
</dbReference>
<evidence type="ECO:0000313" key="7">
    <source>
        <dbReference type="WBParaSite" id="MCU_007638-RA"/>
    </source>
</evidence>
<comment type="similarity">
    <text evidence="2">Belongs to the universal ribosomal protein uS3 family.</text>
</comment>
<dbReference type="GO" id="GO:1990904">
    <property type="term" value="C:ribonucleoprotein complex"/>
    <property type="evidence" value="ECO:0007669"/>
    <property type="project" value="UniProtKB-KW"/>
</dbReference>
<name>A0A5K3FF03_MESCO</name>
<dbReference type="InterPro" id="IPR026146">
    <property type="entry name" value="Ribosomal_uS3m"/>
</dbReference>
<organism evidence="7">
    <name type="scientific">Mesocestoides corti</name>
    <name type="common">Flatworm</name>
    <dbReference type="NCBI Taxonomy" id="53468"/>
    <lineage>
        <taxon>Eukaryota</taxon>
        <taxon>Metazoa</taxon>
        <taxon>Spiralia</taxon>
        <taxon>Lophotrochozoa</taxon>
        <taxon>Platyhelminthes</taxon>
        <taxon>Cestoda</taxon>
        <taxon>Eucestoda</taxon>
        <taxon>Cyclophyllidea</taxon>
        <taxon>Mesocestoididae</taxon>
        <taxon>Mesocestoides</taxon>
    </lineage>
</organism>
<keyword evidence="4" id="KW-0689">Ribosomal protein</keyword>
<evidence type="ECO:0000256" key="2">
    <source>
        <dbReference type="ARBA" id="ARBA00010761"/>
    </source>
</evidence>
<evidence type="ECO:0000256" key="3">
    <source>
        <dbReference type="ARBA" id="ARBA00022946"/>
    </source>
</evidence>
<comment type="subcellular location">
    <subcellularLocation>
        <location evidence="1">Mitochondrion</location>
    </subcellularLocation>
</comment>
<evidence type="ECO:0000256" key="1">
    <source>
        <dbReference type="ARBA" id="ARBA00004173"/>
    </source>
</evidence>
<keyword evidence="5" id="KW-0496">Mitochondrion</keyword>
<dbReference type="GO" id="GO:0005840">
    <property type="term" value="C:ribosome"/>
    <property type="evidence" value="ECO:0007669"/>
    <property type="project" value="UniProtKB-KW"/>
</dbReference>
<dbReference type="GO" id="GO:0005739">
    <property type="term" value="C:mitochondrion"/>
    <property type="evidence" value="ECO:0007669"/>
    <property type="project" value="UniProtKB-SubCell"/>
</dbReference>
<dbReference type="WBParaSite" id="MCU_007638-RA">
    <property type="protein sequence ID" value="MCU_007638-RA"/>
    <property type="gene ID" value="MCU_007638"/>
</dbReference>
<accession>A0A5K3FF03</accession>
<keyword evidence="6" id="KW-0687">Ribonucleoprotein</keyword>
<dbReference type="PANTHER" id="PTHR21244:SF1">
    <property type="entry name" value="SMALL RIBOSOMAL SUBUNIT PROTEIN US3M"/>
    <property type="match status" value="1"/>
</dbReference>
<dbReference type="Pfam" id="PF14955">
    <property type="entry name" value="MRP-S24"/>
    <property type="match status" value="1"/>
</dbReference>
<keyword evidence="3" id="KW-0809">Transit peptide</keyword>